<dbReference type="PANTHER" id="PTHR43738:SF3">
    <property type="entry name" value="ABC TRANSPORTER PERMEASE"/>
    <property type="match status" value="1"/>
</dbReference>
<dbReference type="STRING" id="1817883.A3G31_08245"/>
<dbReference type="InterPro" id="IPR003838">
    <property type="entry name" value="ABC3_permease_C"/>
</dbReference>
<evidence type="ECO:0000256" key="1">
    <source>
        <dbReference type="ARBA" id="ARBA00004651"/>
    </source>
</evidence>
<dbReference type="EMBL" id="MGDI01000025">
    <property type="protein sequence ID" value="OGL53477.1"/>
    <property type="molecule type" value="Genomic_DNA"/>
</dbReference>
<feature type="transmembrane region" description="Helical" evidence="6">
    <location>
        <begin position="20"/>
        <end position="44"/>
    </location>
</feature>
<sequence>MNLSKLIARNLFRHKLRSFLAMLGIAIAVTAFALLRTVIDAWYFGVEMSSENRLVTRSAISLISPLPLAYGEKIAKIPGVTAVGHGTWFGGFYKEEKNFFSDFAINPHYLNLYPELLLSAEEKKVFETQKNTCIIGENLAKRFGWKIGDTVRIIGNIFPGNWDFVVRGIYRGAKKSTDRTMFFFRWDYLDERMKRESPSRAGHVGWFLINIKNPDDAAIISKTVDSTFKNSLYETITETEKAFQLSFLSMVETIIKAMKVVSVIIIGIILIVLSNTMAMTARERIPEYATLKTMGFGARDLISLIGGESIMIALCGGLTGIILTFPIVELFGKAIEKFLPVFEISNNTIALSFLISLVVGISSSIFPLMRAIKLSIAQSLRKVG</sequence>
<evidence type="ECO:0000256" key="4">
    <source>
        <dbReference type="ARBA" id="ARBA00022989"/>
    </source>
</evidence>
<evidence type="ECO:0000313" key="9">
    <source>
        <dbReference type="EMBL" id="OGL53477.1"/>
    </source>
</evidence>
<keyword evidence="9" id="KW-0547">Nucleotide-binding</keyword>
<keyword evidence="5 6" id="KW-0472">Membrane</keyword>
<evidence type="ECO:0000256" key="2">
    <source>
        <dbReference type="ARBA" id="ARBA00022475"/>
    </source>
</evidence>
<name>A0A1F7SJT2_9BACT</name>
<feature type="transmembrane region" description="Helical" evidence="6">
    <location>
        <begin position="301"/>
        <end position="328"/>
    </location>
</feature>
<reference evidence="9 10" key="1">
    <citation type="journal article" date="2016" name="Nat. Commun.">
        <title>Thousands of microbial genomes shed light on interconnected biogeochemical processes in an aquifer system.</title>
        <authorList>
            <person name="Anantharaman K."/>
            <person name="Brown C.T."/>
            <person name="Hug L.A."/>
            <person name="Sharon I."/>
            <person name="Castelle C.J."/>
            <person name="Probst A.J."/>
            <person name="Thomas B.C."/>
            <person name="Singh A."/>
            <person name="Wilkins M.J."/>
            <person name="Karaoz U."/>
            <person name="Brodie E.L."/>
            <person name="Williams K.H."/>
            <person name="Hubbard S.S."/>
            <person name="Banfield J.F."/>
        </authorList>
    </citation>
    <scope>NUCLEOTIDE SEQUENCE [LARGE SCALE GENOMIC DNA]</scope>
</reference>
<keyword evidence="2" id="KW-1003">Cell membrane</keyword>
<evidence type="ECO:0000256" key="6">
    <source>
        <dbReference type="SAM" id="Phobius"/>
    </source>
</evidence>
<keyword evidence="9" id="KW-0067">ATP-binding</keyword>
<dbReference type="Proteomes" id="UP000178082">
    <property type="component" value="Unassembled WGS sequence"/>
</dbReference>
<evidence type="ECO:0000256" key="5">
    <source>
        <dbReference type="ARBA" id="ARBA00023136"/>
    </source>
</evidence>
<comment type="subcellular location">
    <subcellularLocation>
        <location evidence="1">Cell membrane</location>
        <topology evidence="1">Multi-pass membrane protein</topology>
    </subcellularLocation>
</comment>
<dbReference type="GO" id="GO:0005524">
    <property type="term" value="F:ATP binding"/>
    <property type="evidence" value="ECO:0007669"/>
    <property type="project" value="UniProtKB-KW"/>
</dbReference>
<feature type="domain" description="MacB-like periplasmic core" evidence="8">
    <location>
        <begin position="18"/>
        <end position="220"/>
    </location>
</feature>
<dbReference type="Pfam" id="PF02687">
    <property type="entry name" value="FtsX"/>
    <property type="match status" value="1"/>
</dbReference>
<dbReference type="InterPro" id="IPR051125">
    <property type="entry name" value="ABC-4/HrtB_transporter"/>
</dbReference>
<organism evidence="9 10">
    <name type="scientific">Candidatus Schekmanbacteria bacterium RIFCSPLOWO2_12_FULL_38_15</name>
    <dbReference type="NCBI Taxonomy" id="1817883"/>
    <lineage>
        <taxon>Bacteria</taxon>
        <taxon>Candidatus Schekmaniibacteriota</taxon>
    </lineage>
</organism>
<evidence type="ECO:0000313" key="10">
    <source>
        <dbReference type="Proteomes" id="UP000178082"/>
    </source>
</evidence>
<feature type="transmembrane region" description="Helical" evidence="6">
    <location>
        <begin position="348"/>
        <end position="372"/>
    </location>
</feature>
<keyword evidence="4 6" id="KW-1133">Transmembrane helix</keyword>
<accession>A0A1F7SJT2</accession>
<gene>
    <name evidence="9" type="ORF">A3G31_08245</name>
</gene>
<comment type="caution">
    <text evidence="9">The sequence shown here is derived from an EMBL/GenBank/DDBJ whole genome shotgun (WGS) entry which is preliminary data.</text>
</comment>
<dbReference type="Pfam" id="PF12704">
    <property type="entry name" value="MacB_PCD"/>
    <property type="match status" value="1"/>
</dbReference>
<evidence type="ECO:0000259" key="8">
    <source>
        <dbReference type="Pfam" id="PF12704"/>
    </source>
</evidence>
<evidence type="ECO:0000256" key="3">
    <source>
        <dbReference type="ARBA" id="ARBA00022692"/>
    </source>
</evidence>
<keyword evidence="3 6" id="KW-0812">Transmembrane</keyword>
<proteinExistence type="predicted"/>
<feature type="domain" description="ABC3 transporter permease C-terminal" evidence="7">
    <location>
        <begin position="260"/>
        <end position="375"/>
    </location>
</feature>
<dbReference type="InterPro" id="IPR025857">
    <property type="entry name" value="MacB_PCD"/>
</dbReference>
<feature type="transmembrane region" description="Helical" evidence="6">
    <location>
        <begin position="260"/>
        <end position="280"/>
    </location>
</feature>
<dbReference type="GO" id="GO:0005886">
    <property type="term" value="C:plasma membrane"/>
    <property type="evidence" value="ECO:0007669"/>
    <property type="project" value="UniProtKB-SubCell"/>
</dbReference>
<dbReference type="PANTHER" id="PTHR43738">
    <property type="entry name" value="ABC TRANSPORTER, MEMBRANE PROTEIN"/>
    <property type="match status" value="1"/>
</dbReference>
<protein>
    <submittedName>
        <fullName evidence="9">ABC transporter ATP-binding protein</fullName>
    </submittedName>
</protein>
<dbReference type="AlphaFoldDB" id="A0A1F7SJT2"/>
<evidence type="ECO:0000259" key="7">
    <source>
        <dbReference type="Pfam" id="PF02687"/>
    </source>
</evidence>